<dbReference type="Proteomes" id="UP000649617">
    <property type="component" value="Unassembled WGS sequence"/>
</dbReference>
<reference evidence="2" key="1">
    <citation type="submission" date="2021-02" db="EMBL/GenBank/DDBJ databases">
        <authorList>
            <person name="Dougan E. K."/>
            <person name="Rhodes N."/>
            <person name="Thang M."/>
            <person name="Chan C."/>
        </authorList>
    </citation>
    <scope>NUCLEOTIDE SEQUENCE</scope>
</reference>
<sequence length="89" mass="9058">ASDVELLATTAPGGHKDMTASQDLPQAASLREDSSAEAENGLAAAKVSWENDTVTAVAAKNGGGSKGSPNRTADRETPEAFSDLTAELQ</sequence>
<feature type="non-terminal residue" evidence="2">
    <location>
        <position position="1"/>
    </location>
</feature>
<gene>
    <name evidence="2" type="ORF">SPIL2461_LOCUS2398</name>
</gene>
<evidence type="ECO:0000313" key="3">
    <source>
        <dbReference type="Proteomes" id="UP000649617"/>
    </source>
</evidence>
<feature type="region of interest" description="Disordered" evidence="1">
    <location>
        <begin position="1"/>
        <end position="41"/>
    </location>
</feature>
<dbReference type="EMBL" id="CAJNIZ010002611">
    <property type="protein sequence ID" value="CAE7212676.1"/>
    <property type="molecule type" value="Genomic_DNA"/>
</dbReference>
<accession>A0A812JSS2</accession>
<feature type="non-terminal residue" evidence="2">
    <location>
        <position position="89"/>
    </location>
</feature>
<dbReference type="AlphaFoldDB" id="A0A812JSS2"/>
<keyword evidence="3" id="KW-1185">Reference proteome</keyword>
<protein>
    <submittedName>
        <fullName evidence="2">Uncharacterized protein</fullName>
    </submittedName>
</protein>
<evidence type="ECO:0000313" key="2">
    <source>
        <dbReference type="EMBL" id="CAE7212676.1"/>
    </source>
</evidence>
<proteinExistence type="predicted"/>
<comment type="caution">
    <text evidence="2">The sequence shown here is derived from an EMBL/GenBank/DDBJ whole genome shotgun (WGS) entry which is preliminary data.</text>
</comment>
<feature type="region of interest" description="Disordered" evidence="1">
    <location>
        <begin position="58"/>
        <end position="89"/>
    </location>
</feature>
<name>A0A812JSS2_SYMPI</name>
<organism evidence="2 3">
    <name type="scientific">Symbiodinium pilosum</name>
    <name type="common">Dinoflagellate</name>
    <dbReference type="NCBI Taxonomy" id="2952"/>
    <lineage>
        <taxon>Eukaryota</taxon>
        <taxon>Sar</taxon>
        <taxon>Alveolata</taxon>
        <taxon>Dinophyceae</taxon>
        <taxon>Suessiales</taxon>
        <taxon>Symbiodiniaceae</taxon>
        <taxon>Symbiodinium</taxon>
    </lineage>
</organism>
<evidence type="ECO:0000256" key="1">
    <source>
        <dbReference type="SAM" id="MobiDB-lite"/>
    </source>
</evidence>